<feature type="transmembrane region" description="Helical" evidence="6">
    <location>
        <begin position="12"/>
        <end position="34"/>
    </location>
</feature>
<evidence type="ECO:0000313" key="8">
    <source>
        <dbReference type="Proteomes" id="UP000231426"/>
    </source>
</evidence>
<keyword evidence="2" id="KW-1003">Cell membrane</keyword>
<dbReference type="Proteomes" id="UP000231426">
    <property type="component" value="Unassembled WGS sequence"/>
</dbReference>
<feature type="transmembrane region" description="Helical" evidence="6">
    <location>
        <begin position="46"/>
        <end position="67"/>
    </location>
</feature>
<organism evidence="7 8">
    <name type="scientific">Candidatus Magasanikbacteria bacterium CG10_big_fil_rev_8_21_14_0_10_36_32</name>
    <dbReference type="NCBI Taxonomy" id="1974646"/>
    <lineage>
        <taxon>Bacteria</taxon>
        <taxon>Candidatus Magasanikiibacteriota</taxon>
    </lineage>
</organism>
<evidence type="ECO:0000256" key="5">
    <source>
        <dbReference type="ARBA" id="ARBA00023136"/>
    </source>
</evidence>
<dbReference type="PANTHER" id="PTHR30250">
    <property type="entry name" value="PST FAMILY PREDICTED COLANIC ACID TRANSPORTER"/>
    <property type="match status" value="1"/>
</dbReference>
<sequence length="511" mass="56765">MSTLSHQTIKNSIYGFIGFIWPLAVAFIATPLLIKGLGSARYGYYILLNASVAFFSLLDFGLSYTFIKKLSEDPSNAGDESVKKLFSSTFWAYMVIGLFVFLLLLLLPNLFKTWFKIPDGYVFSHQLLFFCLGFTFLLKMLTVTIGQIPYALQRSDITTKVALVNITLVQAASVAAVVTGHGITSLVIIQLFSAIFVFLCYVFVSHRVLPDLKLGFYFSTIFFKGIAKDGFWNFIASGASNLLTQLDKFVVGVFCGSAGVTYYSSAQMIPEKIHCTAFSVSLSFFPVFSRASINGASDSVRKIFRRGLSMVALISGGLALAVLIYNYQLLQYWLGTEIADNASVAVIFLVGTYFLTSLGSFSGFFVSGWRKLKFAAFTAGLMAILDIILMFILIPIFKVNGAAIAYLISVLPIPFFIMYIEKNYLKSDMSGAIKFYFKHILKILSVVVPVYLFSKVLFVPLASSLFSTILLGGCSLALYVGIYWLLGFFDPEDVALFKEFFKNFLLKFKKA</sequence>
<dbReference type="GO" id="GO:0005886">
    <property type="term" value="C:plasma membrane"/>
    <property type="evidence" value="ECO:0007669"/>
    <property type="project" value="UniProtKB-SubCell"/>
</dbReference>
<dbReference type="AlphaFoldDB" id="A0A2M6W5X5"/>
<dbReference type="InterPro" id="IPR050833">
    <property type="entry name" value="Poly_Biosynth_Transport"/>
</dbReference>
<feature type="transmembrane region" description="Helical" evidence="6">
    <location>
        <begin position="374"/>
        <end position="397"/>
    </location>
</feature>
<dbReference type="Pfam" id="PF13440">
    <property type="entry name" value="Polysacc_synt_3"/>
    <property type="match status" value="1"/>
</dbReference>
<protein>
    <submittedName>
        <fullName evidence="7">Uncharacterized protein</fullName>
    </submittedName>
</protein>
<feature type="transmembrane region" description="Helical" evidence="6">
    <location>
        <begin position="162"/>
        <end position="180"/>
    </location>
</feature>
<name>A0A2M6W5X5_9BACT</name>
<evidence type="ECO:0000313" key="7">
    <source>
        <dbReference type="EMBL" id="PIT88140.1"/>
    </source>
</evidence>
<feature type="transmembrane region" description="Helical" evidence="6">
    <location>
        <begin position="403"/>
        <end position="420"/>
    </location>
</feature>
<evidence type="ECO:0000256" key="1">
    <source>
        <dbReference type="ARBA" id="ARBA00004651"/>
    </source>
</evidence>
<keyword evidence="5 6" id="KW-0472">Membrane</keyword>
<dbReference type="PANTHER" id="PTHR30250:SF26">
    <property type="entry name" value="PSMA PROTEIN"/>
    <property type="match status" value="1"/>
</dbReference>
<evidence type="ECO:0000256" key="4">
    <source>
        <dbReference type="ARBA" id="ARBA00022989"/>
    </source>
</evidence>
<feature type="transmembrane region" description="Helical" evidence="6">
    <location>
        <begin position="345"/>
        <end position="367"/>
    </location>
</feature>
<reference evidence="8" key="1">
    <citation type="submission" date="2017-09" db="EMBL/GenBank/DDBJ databases">
        <title>Depth-based differentiation of microbial function through sediment-hosted aquifers and enrichment of novel symbionts in the deep terrestrial subsurface.</title>
        <authorList>
            <person name="Probst A.J."/>
            <person name="Ladd B."/>
            <person name="Jarett J.K."/>
            <person name="Geller-Mcgrath D.E."/>
            <person name="Sieber C.M.K."/>
            <person name="Emerson J.B."/>
            <person name="Anantharaman K."/>
            <person name="Thomas B.C."/>
            <person name="Malmstrom R."/>
            <person name="Stieglmeier M."/>
            <person name="Klingl A."/>
            <person name="Woyke T."/>
            <person name="Ryan C.M."/>
            <person name="Banfield J.F."/>
        </authorList>
    </citation>
    <scope>NUCLEOTIDE SEQUENCE [LARGE SCALE GENOMIC DNA]</scope>
</reference>
<dbReference type="EMBL" id="PFBV01000005">
    <property type="protein sequence ID" value="PIT88140.1"/>
    <property type="molecule type" value="Genomic_DNA"/>
</dbReference>
<evidence type="ECO:0000256" key="3">
    <source>
        <dbReference type="ARBA" id="ARBA00022692"/>
    </source>
</evidence>
<feature type="transmembrane region" description="Helical" evidence="6">
    <location>
        <begin position="127"/>
        <end position="150"/>
    </location>
</feature>
<keyword evidence="4 6" id="KW-1133">Transmembrane helix</keyword>
<feature type="transmembrane region" description="Helical" evidence="6">
    <location>
        <begin position="440"/>
        <end position="459"/>
    </location>
</feature>
<evidence type="ECO:0000256" key="6">
    <source>
        <dbReference type="SAM" id="Phobius"/>
    </source>
</evidence>
<keyword evidence="3 6" id="KW-0812">Transmembrane</keyword>
<gene>
    <name evidence="7" type="ORF">COU29_03965</name>
</gene>
<feature type="transmembrane region" description="Helical" evidence="6">
    <location>
        <begin position="88"/>
        <end position="107"/>
    </location>
</feature>
<comment type="subcellular location">
    <subcellularLocation>
        <location evidence="1">Cell membrane</location>
        <topology evidence="1">Multi-pass membrane protein</topology>
    </subcellularLocation>
</comment>
<comment type="caution">
    <text evidence="7">The sequence shown here is derived from an EMBL/GenBank/DDBJ whole genome shotgun (WGS) entry which is preliminary data.</text>
</comment>
<proteinExistence type="predicted"/>
<feature type="transmembrane region" description="Helical" evidence="6">
    <location>
        <begin position="186"/>
        <end position="204"/>
    </location>
</feature>
<accession>A0A2M6W5X5</accession>
<feature type="transmembrane region" description="Helical" evidence="6">
    <location>
        <begin position="307"/>
        <end position="325"/>
    </location>
</feature>
<feature type="transmembrane region" description="Helical" evidence="6">
    <location>
        <begin position="465"/>
        <end position="486"/>
    </location>
</feature>
<evidence type="ECO:0000256" key="2">
    <source>
        <dbReference type="ARBA" id="ARBA00022475"/>
    </source>
</evidence>